<protein>
    <submittedName>
        <fullName evidence="5">Type I restriction modification DNA specificity domain protein</fullName>
    </submittedName>
</protein>
<evidence type="ECO:0000256" key="2">
    <source>
        <dbReference type="ARBA" id="ARBA00022747"/>
    </source>
</evidence>
<proteinExistence type="inferred from homology"/>
<dbReference type="Pfam" id="PF01420">
    <property type="entry name" value="Methylase_S"/>
    <property type="match status" value="2"/>
</dbReference>
<reference evidence="5 6" key="1">
    <citation type="submission" date="2015-11" db="EMBL/GenBank/DDBJ databases">
        <title>Genomic analysis of 38 Legionella species identifies large and diverse effector repertoires.</title>
        <authorList>
            <person name="Burstein D."/>
            <person name="Amaro F."/>
            <person name="Zusman T."/>
            <person name="Lifshitz Z."/>
            <person name="Cohen O."/>
            <person name="Gilbert J.A."/>
            <person name="Pupko T."/>
            <person name="Shuman H.A."/>
            <person name="Segal G."/>
        </authorList>
    </citation>
    <scope>NUCLEOTIDE SEQUENCE [LARGE SCALE GENOMIC DNA]</scope>
    <source>
        <strain evidence="5 6">ATCC 700990</strain>
    </source>
</reference>
<dbReference type="GO" id="GO:0009307">
    <property type="term" value="P:DNA restriction-modification system"/>
    <property type="evidence" value="ECO:0007669"/>
    <property type="project" value="UniProtKB-KW"/>
</dbReference>
<gene>
    <name evidence="5" type="ORF">Ldro_2714</name>
</gene>
<keyword evidence="6" id="KW-1185">Reference proteome</keyword>
<comment type="similarity">
    <text evidence="1">Belongs to the type-I restriction system S methylase family.</text>
</comment>
<evidence type="ECO:0000259" key="4">
    <source>
        <dbReference type="Pfam" id="PF01420"/>
    </source>
</evidence>
<keyword evidence="3" id="KW-0238">DNA-binding</keyword>
<dbReference type="CDD" id="cd17246">
    <property type="entry name" value="RMtype1_S_SonII-TRD2-CR2_like"/>
    <property type="match status" value="1"/>
</dbReference>
<dbReference type="GO" id="GO:0003677">
    <property type="term" value="F:DNA binding"/>
    <property type="evidence" value="ECO:0007669"/>
    <property type="project" value="UniProtKB-KW"/>
</dbReference>
<organism evidence="5 6">
    <name type="scientific">Legionella drozanskii LLAP-1</name>
    <dbReference type="NCBI Taxonomy" id="1212489"/>
    <lineage>
        <taxon>Bacteria</taxon>
        <taxon>Pseudomonadati</taxon>
        <taxon>Pseudomonadota</taxon>
        <taxon>Gammaproteobacteria</taxon>
        <taxon>Legionellales</taxon>
        <taxon>Legionellaceae</taxon>
        <taxon>Legionella</taxon>
    </lineage>
</organism>
<dbReference type="InterPro" id="IPR052021">
    <property type="entry name" value="Type-I_RS_S_subunit"/>
</dbReference>
<feature type="domain" description="Type I restriction modification DNA specificity" evidence="4">
    <location>
        <begin position="204"/>
        <end position="350"/>
    </location>
</feature>
<evidence type="ECO:0000313" key="5">
    <source>
        <dbReference type="EMBL" id="KTC84550.1"/>
    </source>
</evidence>
<dbReference type="Gene3D" id="3.90.220.20">
    <property type="entry name" value="DNA methylase specificity domains"/>
    <property type="match status" value="2"/>
</dbReference>
<dbReference type="Proteomes" id="UP000054736">
    <property type="component" value="Unassembled WGS sequence"/>
</dbReference>
<dbReference type="InterPro" id="IPR000055">
    <property type="entry name" value="Restrct_endonuc_typeI_TRD"/>
</dbReference>
<name>A0A0W0SME8_9GAMM</name>
<evidence type="ECO:0000256" key="1">
    <source>
        <dbReference type="ARBA" id="ARBA00010923"/>
    </source>
</evidence>
<dbReference type="PANTHER" id="PTHR30408">
    <property type="entry name" value="TYPE-1 RESTRICTION ENZYME ECOKI SPECIFICITY PROTEIN"/>
    <property type="match status" value="1"/>
</dbReference>
<accession>A0A0W0SME8</accession>
<dbReference type="CDD" id="cd17291">
    <property type="entry name" value="RMtype1_S_MgeORF438P-TRD-CR_like"/>
    <property type="match status" value="1"/>
</dbReference>
<dbReference type="PATRIC" id="fig|1212489.4.peg.2861"/>
<evidence type="ECO:0000256" key="3">
    <source>
        <dbReference type="ARBA" id="ARBA00023125"/>
    </source>
</evidence>
<dbReference type="EMBL" id="LNXY01000031">
    <property type="protein sequence ID" value="KTC84550.1"/>
    <property type="molecule type" value="Genomic_DNA"/>
</dbReference>
<evidence type="ECO:0000313" key="6">
    <source>
        <dbReference type="Proteomes" id="UP000054736"/>
    </source>
</evidence>
<dbReference type="SUPFAM" id="SSF116734">
    <property type="entry name" value="DNA methylase specificity domain"/>
    <property type="match status" value="2"/>
</dbReference>
<comment type="caution">
    <text evidence="5">The sequence shown here is derived from an EMBL/GenBank/DDBJ whole genome shotgun (WGS) entry which is preliminary data.</text>
</comment>
<dbReference type="Gene3D" id="1.10.287.1120">
    <property type="entry name" value="Bipartite methylase S protein"/>
    <property type="match status" value="1"/>
</dbReference>
<sequence>MNKPWSSAKLKDVCHKITDGTHKTPIYQDNGIVFLSARNIKNGALCFSNHKFISEKEHNDLTRRCKPEEGDVLLSKSGSLGDAVVIPKLEFVFSIFESLALLKIKKDILMPSFLNQYLNSPFSKRYFWSITSGIAVKHLHLVDLKEMPIVIPPLKIQHIIVDTLNVWDKTINKTKALITVKERQFEWLMNNLIIKPSNNLLSSRKLSNLSKLKKGQQLNRILLTKTDLFPAWNGGITPSGYTDTWNTPEGTVTISEGGNSCGFVNYCKEKFWCGGHCYALLEISHEIDPEFLFYFLKAHEKQIMSLRVGSGLPNIQRRDIEKLEIAYPQLSEQRKIVRILSEAQKEISILKLLTDKYIHQKRGLMQKLLTGAWQVLKLQEEVA</sequence>
<keyword evidence="2" id="KW-0680">Restriction system</keyword>
<feature type="domain" description="Type I restriction modification DNA specificity" evidence="4">
    <location>
        <begin position="2"/>
        <end position="175"/>
    </location>
</feature>
<dbReference type="PANTHER" id="PTHR30408:SF12">
    <property type="entry name" value="TYPE I RESTRICTION ENZYME MJAVIII SPECIFICITY SUBUNIT"/>
    <property type="match status" value="1"/>
</dbReference>
<dbReference type="AlphaFoldDB" id="A0A0W0SME8"/>
<dbReference type="InterPro" id="IPR044946">
    <property type="entry name" value="Restrct_endonuc_typeI_TRD_sf"/>
</dbReference>
<dbReference type="STRING" id="1212489.Ldro_2714"/>